<dbReference type="EMBL" id="CP117167">
    <property type="protein sequence ID" value="WCT11361.1"/>
    <property type="molecule type" value="Genomic_DNA"/>
</dbReference>
<proteinExistence type="predicted"/>
<accession>A0ABY7T694</accession>
<evidence type="ECO:0000313" key="1">
    <source>
        <dbReference type="EMBL" id="WCT11361.1"/>
    </source>
</evidence>
<dbReference type="InterPro" id="IPR046525">
    <property type="entry name" value="DUF6702"/>
</dbReference>
<dbReference type="Proteomes" id="UP001216139">
    <property type="component" value="Chromosome"/>
</dbReference>
<gene>
    <name evidence="1" type="ORF">PQO05_21720</name>
</gene>
<dbReference type="RefSeq" id="WP_273629547.1">
    <property type="nucleotide sequence ID" value="NZ_CP117167.1"/>
</dbReference>
<evidence type="ECO:0000313" key="2">
    <source>
        <dbReference type="Proteomes" id="UP001216139"/>
    </source>
</evidence>
<protein>
    <submittedName>
        <fullName evidence="1">Uncharacterized protein</fullName>
    </submittedName>
</protein>
<reference evidence="1 2" key="1">
    <citation type="submission" date="2023-02" db="EMBL/GenBank/DDBJ databases">
        <title>Genome sequence of Mucilaginibacter jinjuensis strain KACC 16571.</title>
        <authorList>
            <person name="Kim S."/>
            <person name="Heo J."/>
            <person name="Kwon S.-W."/>
        </authorList>
    </citation>
    <scope>NUCLEOTIDE SEQUENCE [LARGE SCALE GENOMIC DNA]</scope>
    <source>
        <strain evidence="1 2">KACC 16571</strain>
    </source>
</reference>
<keyword evidence="2" id="KW-1185">Reference proteome</keyword>
<dbReference type="Pfam" id="PF20420">
    <property type="entry name" value="DUF6702"/>
    <property type="match status" value="1"/>
</dbReference>
<name>A0ABY7T694_9SPHI</name>
<organism evidence="1 2">
    <name type="scientific">Mucilaginibacter jinjuensis</name>
    <dbReference type="NCBI Taxonomy" id="1176721"/>
    <lineage>
        <taxon>Bacteria</taxon>
        <taxon>Pseudomonadati</taxon>
        <taxon>Bacteroidota</taxon>
        <taxon>Sphingobacteriia</taxon>
        <taxon>Sphingobacteriales</taxon>
        <taxon>Sphingobacteriaceae</taxon>
        <taxon>Mucilaginibacter</taxon>
    </lineage>
</organism>
<sequence>MMLQFLTFCWLLLFHPFYVSVTEINHNAKNQSIEISCRMFYDDLERELNKTAKPGIDIVKPKDKAQVNQMIADYIKKHLIIKADGKPLNLSFVGYEIQEDGAWSYFEVKGISKVKQVTVHDDLLYTAHPEQINMIHTTVNGERKSTKLDNPEADALFSFL</sequence>